<comment type="caution">
    <text evidence="7">The sequence shown here is derived from an EMBL/GenBank/DDBJ whole genome shotgun (WGS) entry which is preliminary data.</text>
</comment>
<sequence>MRNFRRVALVVLAVLVASAIVLFVLENSQPVVLLFLGWSAPQLPVSVFVLLALLSGMMVGPLMAWFAGRGRRLK</sequence>
<dbReference type="GO" id="GO:0005886">
    <property type="term" value="C:plasma membrane"/>
    <property type="evidence" value="ECO:0007669"/>
    <property type="project" value="InterPro"/>
</dbReference>
<evidence type="ECO:0000256" key="2">
    <source>
        <dbReference type="ARBA" id="ARBA00022692"/>
    </source>
</evidence>
<dbReference type="Proteomes" id="UP000572407">
    <property type="component" value="Unassembled WGS sequence"/>
</dbReference>
<reference evidence="7 8" key="1">
    <citation type="submission" date="2019-06" db="EMBL/GenBank/DDBJ databases">
        <title>Analysis of the biodiversity of Brassica napus bacterial endophytes for the selection of potential efficient biofertilizers for rapeseed crops.</title>
        <authorList>
            <person name="Jimenez-Gomez A."/>
            <person name="Saati-Santamaria Z."/>
            <person name="Menendez E."/>
            <person name="Rivas R."/>
            <person name="Mateos P.F."/>
            <person name="Velazquez E."/>
            <person name="Garcia-Fraile P."/>
        </authorList>
    </citation>
    <scope>NUCLEOTIDE SEQUENCE [LARGE SCALE GENOMIC DNA]</scope>
    <source>
        <strain evidence="7 8">CDVBN10</strain>
    </source>
</reference>
<evidence type="ECO:0000313" key="7">
    <source>
        <dbReference type="EMBL" id="MBA1379316.1"/>
    </source>
</evidence>
<organism evidence="7 8">
    <name type="scientific">Pseudomonas brassicacearum subsp. neoaurantiaca</name>
    <dbReference type="NCBI Taxonomy" id="494916"/>
    <lineage>
        <taxon>Bacteria</taxon>
        <taxon>Pseudomonadati</taxon>
        <taxon>Pseudomonadota</taxon>
        <taxon>Gammaproteobacteria</taxon>
        <taxon>Pseudomonadales</taxon>
        <taxon>Pseudomonadaceae</taxon>
        <taxon>Pseudomonas</taxon>
    </lineage>
</organism>
<evidence type="ECO:0000256" key="4">
    <source>
        <dbReference type="ARBA" id="ARBA00023136"/>
    </source>
</evidence>
<accession>A0A7V8RMN5</accession>
<feature type="transmembrane region" description="Helical" evidence="5">
    <location>
        <begin position="45"/>
        <end position="68"/>
    </location>
</feature>
<proteinExistence type="predicted"/>
<dbReference type="EMBL" id="VDLV01000026">
    <property type="protein sequence ID" value="MBA1379316.1"/>
    <property type="molecule type" value="Genomic_DNA"/>
</dbReference>
<gene>
    <name evidence="7" type="ORF">FHK92_16135</name>
</gene>
<dbReference type="RefSeq" id="WP_181288866.1">
    <property type="nucleotide sequence ID" value="NZ_VDLV01000026.1"/>
</dbReference>
<keyword evidence="1" id="KW-1003">Cell membrane</keyword>
<keyword evidence="2 5" id="KW-0812">Transmembrane</keyword>
<evidence type="ECO:0000256" key="1">
    <source>
        <dbReference type="ARBA" id="ARBA00022475"/>
    </source>
</evidence>
<feature type="transmembrane region" description="Helical" evidence="5">
    <location>
        <begin position="7"/>
        <end position="25"/>
    </location>
</feature>
<name>A0A7V8RMN5_9PSED</name>
<keyword evidence="4 5" id="KW-0472">Membrane</keyword>
<keyword evidence="3 5" id="KW-1133">Transmembrane helix</keyword>
<evidence type="ECO:0000259" key="6">
    <source>
        <dbReference type="Pfam" id="PF06305"/>
    </source>
</evidence>
<dbReference type="InterPro" id="IPR010445">
    <property type="entry name" value="LapA_dom"/>
</dbReference>
<feature type="domain" description="Lipopolysaccharide assembly protein A" evidence="6">
    <location>
        <begin position="26"/>
        <end position="71"/>
    </location>
</feature>
<dbReference type="Pfam" id="PF06305">
    <property type="entry name" value="LapA_dom"/>
    <property type="match status" value="1"/>
</dbReference>
<dbReference type="AlphaFoldDB" id="A0A7V8RMN5"/>
<evidence type="ECO:0000256" key="5">
    <source>
        <dbReference type="SAM" id="Phobius"/>
    </source>
</evidence>
<protein>
    <submittedName>
        <fullName evidence="7">LapA family protein</fullName>
    </submittedName>
</protein>
<evidence type="ECO:0000313" key="8">
    <source>
        <dbReference type="Proteomes" id="UP000572407"/>
    </source>
</evidence>
<evidence type="ECO:0000256" key="3">
    <source>
        <dbReference type="ARBA" id="ARBA00022989"/>
    </source>
</evidence>